<evidence type="ECO:0000256" key="4">
    <source>
        <dbReference type="ARBA" id="ARBA00022723"/>
    </source>
</evidence>
<sequence>MAKVVLGIDTSNYKTSVALTDENGNIRYQRSEFLKVEQGKRGLRQSVAFFHHCQVLPSFIEEAFQTIDPKEIISVAVSSRPRNVEGSYMPVFLSGVQTGTVISSALQVPMNCFSHQEGHIEAILSTLPPIPQKPFLLFHLSGGTTECLLCERTWEGYAVEIVGGTKDISVGQLLDRTGVQLGYDFPAGKYLDRIAMDRSYTVFPGKIRIQEGFFNLSGTETQVMKSIEEKGDEIVPGIFYRIQQLLHDTAVQLSQKYKVDTVVMAGGVSASETLRKYAVLWQEQRDGCRILFGDPVLSGDNAVGISLLGGRRSQE</sequence>
<keyword evidence="3" id="KW-0819">tRNA processing</keyword>
<dbReference type="InterPro" id="IPR043129">
    <property type="entry name" value="ATPase_NBD"/>
</dbReference>
<evidence type="ECO:0000256" key="1">
    <source>
        <dbReference type="ARBA" id="ARBA00012156"/>
    </source>
</evidence>
<dbReference type="GO" id="GO:0046872">
    <property type="term" value="F:metal ion binding"/>
    <property type="evidence" value="ECO:0007669"/>
    <property type="project" value="UniProtKB-KW"/>
</dbReference>
<dbReference type="AlphaFoldDB" id="A0A6N7XK81"/>
<dbReference type="GO" id="GO:0005829">
    <property type="term" value="C:cytosol"/>
    <property type="evidence" value="ECO:0007669"/>
    <property type="project" value="TreeGrafter"/>
</dbReference>
<keyword evidence="4" id="KW-0479">Metal-binding</keyword>
<evidence type="ECO:0000256" key="3">
    <source>
        <dbReference type="ARBA" id="ARBA00022694"/>
    </source>
</evidence>
<keyword evidence="2" id="KW-0808">Transferase</keyword>
<name>A0A6N7XK81_9FIRM</name>
<dbReference type="InterPro" id="IPR017861">
    <property type="entry name" value="KAE1/TsaD"/>
</dbReference>
<evidence type="ECO:0000256" key="2">
    <source>
        <dbReference type="ARBA" id="ARBA00022679"/>
    </source>
</evidence>
<dbReference type="EMBL" id="VUNA01000002">
    <property type="protein sequence ID" value="MST70011.1"/>
    <property type="molecule type" value="Genomic_DNA"/>
</dbReference>
<gene>
    <name evidence="8" type="ORF">FYJ65_01435</name>
</gene>
<dbReference type="Gene3D" id="3.30.420.40">
    <property type="match status" value="2"/>
</dbReference>
<evidence type="ECO:0000256" key="6">
    <source>
        <dbReference type="ARBA" id="ARBA00048117"/>
    </source>
</evidence>
<dbReference type="SUPFAM" id="SSF53067">
    <property type="entry name" value="Actin-like ATPase domain"/>
    <property type="match status" value="1"/>
</dbReference>
<dbReference type="Proteomes" id="UP000469424">
    <property type="component" value="Unassembled WGS sequence"/>
</dbReference>
<evidence type="ECO:0000256" key="5">
    <source>
        <dbReference type="ARBA" id="ARBA00023315"/>
    </source>
</evidence>
<evidence type="ECO:0000313" key="8">
    <source>
        <dbReference type="EMBL" id="MST70011.1"/>
    </source>
</evidence>
<dbReference type="EC" id="2.3.1.234" evidence="1"/>
<dbReference type="Pfam" id="PF00814">
    <property type="entry name" value="TsaD"/>
    <property type="match status" value="1"/>
</dbReference>
<reference evidence="8 9" key="1">
    <citation type="submission" date="2019-08" db="EMBL/GenBank/DDBJ databases">
        <title>In-depth cultivation of the pig gut microbiome towards novel bacterial diversity and tailored functional studies.</title>
        <authorList>
            <person name="Wylensek D."/>
            <person name="Hitch T.C.A."/>
            <person name="Clavel T."/>
        </authorList>
    </citation>
    <scope>NUCLEOTIDE SEQUENCE [LARGE SCALE GENOMIC DNA]</scope>
    <source>
        <strain evidence="8 9">WCA-MUC-591-APC-4B</strain>
    </source>
</reference>
<accession>A0A6N7XK81</accession>
<dbReference type="GO" id="GO:0008033">
    <property type="term" value="P:tRNA processing"/>
    <property type="evidence" value="ECO:0007669"/>
    <property type="project" value="UniProtKB-KW"/>
</dbReference>
<dbReference type="PANTHER" id="PTHR11735">
    <property type="entry name" value="TRNA N6-ADENOSINE THREONYLCARBAMOYLTRANSFERASE"/>
    <property type="match status" value="1"/>
</dbReference>
<protein>
    <recommendedName>
        <fullName evidence="1">N(6)-L-threonylcarbamoyladenine synthase</fullName>
        <ecNumber evidence="1">2.3.1.234</ecNumber>
    </recommendedName>
</protein>
<evidence type="ECO:0000313" key="9">
    <source>
        <dbReference type="Proteomes" id="UP000469424"/>
    </source>
</evidence>
<proteinExistence type="predicted"/>
<dbReference type="PRINTS" id="PR00789">
    <property type="entry name" value="OSIALOPTASE"/>
</dbReference>
<dbReference type="GO" id="GO:0061711">
    <property type="term" value="F:tRNA N(6)-L-threonylcarbamoyladenine synthase activity"/>
    <property type="evidence" value="ECO:0007669"/>
    <property type="project" value="UniProtKB-EC"/>
</dbReference>
<organism evidence="8 9">
    <name type="scientific">Mogibacterium kristiansenii</name>
    <dbReference type="NCBI Taxonomy" id="2606708"/>
    <lineage>
        <taxon>Bacteria</taxon>
        <taxon>Bacillati</taxon>
        <taxon>Bacillota</taxon>
        <taxon>Clostridia</taxon>
        <taxon>Peptostreptococcales</taxon>
        <taxon>Anaerovoracaceae</taxon>
        <taxon>Mogibacterium</taxon>
    </lineage>
</organism>
<keyword evidence="5" id="KW-0012">Acyltransferase</keyword>
<comment type="catalytic activity">
    <reaction evidence="6">
        <text>L-threonylcarbamoyladenylate + adenosine(37) in tRNA = N(6)-L-threonylcarbamoyladenosine(37) in tRNA + AMP + H(+)</text>
        <dbReference type="Rhea" id="RHEA:37059"/>
        <dbReference type="Rhea" id="RHEA-COMP:10162"/>
        <dbReference type="Rhea" id="RHEA-COMP:10163"/>
        <dbReference type="ChEBI" id="CHEBI:15378"/>
        <dbReference type="ChEBI" id="CHEBI:73682"/>
        <dbReference type="ChEBI" id="CHEBI:74411"/>
        <dbReference type="ChEBI" id="CHEBI:74418"/>
        <dbReference type="ChEBI" id="CHEBI:456215"/>
        <dbReference type="EC" id="2.3.1.234"/>
    </reaction>
</comment>
<keyword evidence="9" id="KW-1185">Reference proteome</keyword>
<evidence type="ECO:0000259" key="7">
    <source>
        <dbReference type="Pfam" id="PF00814"/>
    </source>
</evidence>
<dbReference type="PANTHER" id="PTHR11735:SF11">
    <property type="entry name" value="TRNA THREONYLCARBAMOYLADENOSINE BIOSYNTHESIS PROTEIN TSAB"/>
    <property type="match status" value="1"/>
</dbReference>
<comment type="caution">
    <text evidence="8">The sequence shown here is derived from an EMBL/GenBank/DDBJ whole genome shotgun (WGS) entry which is preliminary data.</text>
</comment>
<dbReference type="RefSeq" id="WP_154553575.1">
    <property type="nucleotide sequence ID" value="NZ_VUNA01000002.1"/>
</dbReference>
<dbReference type="InterPro" id="IPR000905">
    <property type="entry name" value="Gcp-like_dom"/>
</dbReference>
<feature type="domain" description="Gcp-like" evidence="7">
    <location>
        <begin position="46"/>
        <end position="305"/>
    </location>
</feature>